<proteinExistence type="predicted"/>
<dbReference type="EMBL" id="JAACXV010000395">
    <property type="protein sequence ID" value="KAF7278601.1"/>
    <property type="molecule type" value="Genomic_DNA"/>
</dbReference>
<dbReference type="AlphaFoldDB" id="A0A834IGI2"/>
<sequence>MALISFIVKTESRRLEREIERDRENPQPTLSLITSSDFYQTFIKHPHNSVRKEKKNKLLQDPGRGFVSYCLGRVQRMLT</sequence>
<name>A0A834IGI2_RHYFE</name>
<comment type="caution">
    <text evidence="1">The sequence shown here is derived from an EMBL/GenBank/DDBJ whole genome shotgun (WGS) entry which is preliminary data.</text>
</comment>
<evidence type="ECO:0000313" key="1">
    <source>
        <dbReference type="EMBL" id="KAF7278601.1"/>
    </source>
</evidence>
<organism evidence="1 2">
    <name type="scientific">Rhynchophorus ferrugineus</name>
    <name type="common">Red palm weevil</name>
    <name type="synonym">Curculio ferrugineus</name>
    <dbReference type="NCBI Taxonomy" id="354439"/>
    <lineage>
        <taxon>Eukaryota</taxon>
        <taxon>Metazoa</taxon>
        <taxon>Ecdysozoa</taxon>
        <taxon>Arthropoda</taxon>
        <taxon>Hexapoda</taxon>
        <taxon>Insecta</taxon>
        <taxon>Pterygota</taxon>
        <taxon>Neoptera</taxon>
        <taxon>Endopterygota</taxon>
        <taxon>Coleoptera</taxon>
        <taxon>Polyphaga</taxon>
        <taxon>Cucujiformia</taxon>
        <taxon>Curculionidae</taxon>
        <taxon>Dryophthorinae</taxon>
        <taxon>Rhynchophorus</taxon>
    </lineage>
</organism>
<reference evidence="1" key="1">
    <citation type="submission" date="2020-08" db="EMBL/GenBank/DDBJ databases">
        <title>Genome sequencing and assembly of the red palm weevil Rhynchophorus ferrugineus.</title>
        <authorList>
            <person name="Dias G.B."/>
            <person name="Bergman C.M."/>
            <person name="Manee M."/>
        </authorList>
    </citation>
    <scope>NUCLEOTIDE SEQUENCE</scope>
    <source>
        <strain evidence="1">AA-2017</strain>
        <tissue evidence="1">Whole larva</tissue>
    </source>
</reference>
<protein>
    <submittedName>
        <fullName evidence="1">Uncharacterized protein</fullName>
    </submittedName>
</protein>
<keyword evidence="2" id="KW-1185">Reference proteome</keyword>
<accession>A0A834IGI2</accession>
<gene>
    <name evidence="1" type="ORF">GWI33_008174</name>
</gene>
<dbReference type="Proteomes" id="UP000625711">
    <property type="component" value="Unassembled WGS sequence"/>
</dbReference>
<evidence type="ECO:0000313" key="2">
    <source>
        <dbReference type="Proteomes" id="UP000625711"/>
    </source>
</evidence>